<feature type="binding site" evidence="12 14">
    <location>
        <begin position="344"/>
        <end position="347"/>
    </location>
    <ligand>
        <name>ATP</name>
        <dbReference type="ChEBI" id="CHEBI:30616"/>
    </ligand>
</feature>
<evidence type="ECO:0000259" key="16">
    <source>
        <dbReference type="PROSITE" id="PS50862"/>
    </source>
</evidence>
<evidence type="ECO:0000256" key="1">
    <source>
        <dbReference type="ARBA" id="ARBA00004496"/>
    </source>
</evidence>
<comment type="similarity">
    <text evidence="3 12">Belongs to the class-II aminoacyl-tRNA synthetase family. Type-1 seryl-tRNA synthetase subfamily.</text>
</comment>
<keyword evidence="5 12" id="KW-0436">Ligase</keyword>
<feature type="domain" description="Aminoacyl-transfer RNA synthetases class-II family profile" evidence="16">
    <location>
        <begin position="135"/>
        <end position="403"/>
    </location>
</feature>
<dbReference type="Pfam" id="PF02403">
    <property type="entry name" value="Seryl_tRNA_N"/>
    <property type="match status" value="1"/>
</dbReference>
<dbReference type="InterPro" id="IPR006195">
    <property type="entry name" value="aa-tRNA-synth_II"/>
</dbReference>
<dbReference type="InterPro" id="IPR033729">
    <property type="entry name" value="SerRS_core"/>
</dbReference>
<keyword evidence="15" id="KW-0175">Coiled coil</keyword>
<comment type="domain">
    <text evidence="12">Consists of two distinct domains, a catalytic core and a N-terminal extension that is involved in tRNA binding.</text>
</comment>
<evidence type="ECO:0000256" key="3">
    <source>
        <dbReference type="ARBA" id="ARBA00010728"/>
    </source>
</evidence>
<organism evidence="17">
    <name type="scientific">Candidatus Actinomarina minuta</name>
    <dbReference type="NCBI Taxonomy" id="1389454"/>
    <lineage>
        <taxon>Bacteria</taxon>
        <taxon>Bacillati</taxon>
        <taxon>Actinomycetota</taxon>
        <taxon>Actinomycetes</taxon>
        <taxon>Candidatus Actinomarinidae</taxon>
        <taxon>Candidatus Actinomarinales</taxon>
        <taxon>Candidatus Actinomarineae</taxon>
        <taxon>Candidatus Actinomarinaceae</taxon>
        <taxon>Candidatus Actinomarina</taxon>
    </lineage>
</organism>
<reference evidence="17" key="1">
    <citation type="journal article" date="2013" name="Sci. Rep.">
        <title>Metagenomics uncovers a new group of low GC and ultra-small marine Actinobacteria.</title>
        <authorList>
            <person name="Ghai R."/>
            <person name="Mizuno C.M."/>
            <person name="Picazo A."/>
            <person name="Camacho A."/>
            <person name="Rodriguez-Valera F."/>
        </authorList>
    </citation>
    <scope>NUCLEOTIDE SEQUENCE</scope>
</reference>
<dbReference type="PROSITE" id="PS50862">
    <property type="entry name" value="AA_TRNA_LIGASE_II"/>
    <property type="match status" value="1"/>
</dbReference>
<comment type="catalytic activity">
    <reaction evidence="11 12">
        <text>tRNA(Ser) + L-serine + ATP = L-seryl-tRNA(Ser) + AMP + diphosphate + H(+)</text>
        <dbReference type="Rhea" id="RHEA:12292"/>
        <dbReference type="Rhea" id="RHEA-COMP:9669"/>
        <dbReference type="Rhea" id="RHEA-COMP:9703"/>
        <dbReference type="ChEBI" id="CHEBI:15378"/>
        <dbReference type="ChEBI" id="CHEBI:30616"/>
        <dbReference type="ChEBI" id="CHEBI:33019"/>
        <dbReference type="ChEBI" id="CHEBI:33384"/>
        <dbReference type="ChEBI" id="CHEBI:78442"/>
        <dbReference type="ChEBI" id="CHEBI:78533"/>
        <dbReference type="ChEBI" id="CHEBI:456215"/>
        <dbReference type="EC" id="6.1.1.11"/>
    </reaction>
</comment>
<feature type="binding site" evidence="12">
    <location>
        <begin position="226"/>
        <end position="228"/>
    </location>
    <ligand>
        <name>L-serine</name>
        <dbReference type="ChEBI" id="CHEBI:33384"/>
    </ligand>
</feature>
<evidence type="ECO:0000256" key="12">
    <source>
        <dbReference type="HAMAP-Rule" id="MF_00176"/>
    </source>
</evidence>
<dbReference type="UniPathway" id="UPA00906">
    <property type="reaction ID" value="UER00895"/>
</dbReference>
<feature type="binding site" evidence="14">
    <location>
        <begin position="273"/>
        <end position="276"/>
    </location>
    <ligand>
        <name>ATP</name>
        <dbReference type="ChEBI" id="CHEBI:30616"/>
    </ligand>
</feature>
<feature type="binding site" evidence="12 14">
    <location>
        <begin position="257"/>
        <end position="259"/>
    </location>
    <ligand>
        <name>ATP</name>
        <dbReference type="ChEBI" id="CHEBI:30616"/>
    </ligand>
</feature>
<dbReference type="InterPro" id="IPR002317">
    <property type="entry name" value="Ser-tRNA-ligase_type_1"/>
</dbReference>
<proteinExistence type="inferred from homology"/>
<keyword evidence="9 12" id="KW-0030">Aminoacyl-tRNA synthetase</keyword>
<comment type="catalytic activity">
    <reaction evidence="10 12">
        <text>tRNA(Sec) + L-serine + ATP = L-seryl-tRNA(Sec) + AMP + diphosphate + H(+)</text>
        <dbReference type="Rhea" id="RHEA:42580"/>
        <dbReference type="Rhea" id="RHEA-COMP:9742"/>
        <dbReference type="Rhea" id="RHEA-COMP:10128"/>
        <dbReference type="ChEBI" id="CHEBI:15378"/>
        <dbReference type="ChEBI" id="CHEBI:30616"/>
        <dbReference type="ChEBI" id="CHEBI:33019"/>
        <dbReference type="ChEBI" id="CHEBI:33384"/>
        <dbReference type="ChEBI" id="CHEBI:78442"/>
        <dbReference type="ChEBI" id="CHEBI:78533"/>
        <dbReference type="ChEBI" id="CHEBI:456215"/>
        <dbReference type="EC" id="6.1.1.11"/>
    </reaction>
</comment>
<dbReference type="NCBIfam" id="TIGR00414">
    <property type="entry name" value="serS"/>
    <property type="match status" value="1"/>
</dbReference>
<evidence type="ECO:0000256" key="6">
    <source>
        <dbReference type="ARBA" id="ARBA00022741"/>
    </source>
</evidence>
<keyword evidence="6 12" id="KW-0547">Nucleotide-binding</keyword>
<accession>S5DQW5</accession>
<feature type="binding site" evidence="13">
    <location>
        <position position="226"/>
    </location>
    <ligand>
        <name>L-serine</name>
        <dbReference type="ChEBI" id="CHEBI:33384"/>
    </ligand>
</feature>
<feature type="binding site" evidence="13">
    <location>
        <position position="376"/>
    </location>
    <ligand>
        <name>L-serine</name>
        <dbReference type="ChEBI" id="CHEBI:33384"/>
    </ligand>
</feature>
<evidence type="ECO:0000256" key="11">
    <source>
        <dbReference type="ARBA" id="ARBA00048823"/>
    </source>
</evidence>
<evidence type="ECO:0000256" key="2">
    <source>
        <dbReference type="ARBA" id="ARBA00005045"/>
    </source>
</evidence>
<evidence type="ECO:0000256" key="7">
    <source>
        <dbReference type="ARBA" id="ARBA00022840"/>
    </source>
</evidence>
<gene>
    <name evidence="12" type="primary">serS</name>
</gene>
<dbReference type="SUPFAM" id="SSF55681">
    <property type="entry name" value="Class II aaRS and biotin synthetases"/>
    <property type="match status" value="1"/>
</dbReference>
<evidence type="ECO:0000256" key="5">
    <source>
        <dbReference type="ARBA" id="ARBA00022598"/>
    </source>
</evidence>
<evidence type="ECO:0000256" key="9">
    <source>
        <dbReference type="ARBA" id="ARBA00023146"/>
    </source>
</evidence>
<dbReference type="GO" id="GO:0006434">
    <property type="term" value="P:seryl-tRNA aminoacylation"/>
    <property type="evidence" value="ECO:0007669"/>
    <property type="project" value="UniProtKB-UniRule"/>
</dbReference>
<dbReference type="InterPro" id="IPR015866">
    <property type="entry name" value="Ser-tRNA-synth_1_N"/>
</dbReference>
<feature type="binding site" evidence="13">
    <location>
        <position position="257"/>
    </location>
    <ligand>
        <name>L-serine</name>
        <dbReference type="ChEBI" id="CHEBI:33384"/>
    </ligand>
</feature>
<keyword evidence="4 12" id="KW-0963">Cytoplasm</keyword>
<dbReference type="InterPro" id="IPR002314">
    <property type="entry name" value="aa-tRNA-synt_IIb"/>
</dbReference>
<evidence type="ECO:0000256" key="14">
    <source>
        <dbReference type="PIRSR" id="PIRSR001529-2"/>
    </source>
</evidence>
<comment type="subcellular location">
    <subcellularLocation>
        <location evidence="1 12">Cytoplasm</location>
    </subcellularLocation>
</comment>
<dbReference type="PANTHER" id="PTHR43697:SF1">
    <property type="entry name" value="SERINE--TRNA LIGASE"/>
    <property type="match status" value="1"/>
</dbReference>
<evidence type="ECO:0000256" key="13">
    <source>
        <dbReference type="PIRSR" id="PIRSR001529-1"/>
    </source>
</evidence>
<sequence>MIDPQLLKTNIEAIEENIRKRDLDIDLDKLKLLDESRRTLKFESEKLRAEQKILGKEIASASEKEKAILLEKAEKISNKVKSLSEETQQKDEEFFDAWIKIPNIVSSSSPVGKTDEDNKEIKKVGEPKNIKNPMTHLEIGENLGLIDVERASKISGSRFSYLFGDLVKIQFNLVSYTLNKLSEKGFNPTIPPVLVRENALFGTGFFPDDSDQVYEVQNDDLFLVGTSEVSLAALHTDEIIDIEKLPLRYAGYSTCFRREAGTYGKDTSGIFRVHQFDKVEMFSFCDPEKSNEEHEHILAIEEEILKDLEIPYRVVDVCTGDLGASAAKKYDIEAWIPSQQKYREVTSCSNTTDFQARRLNMRTKNENGNTILHTLNGTALAVGRILIALLENNQNSDGSVTFSDDLGKILGVNKLS</sequence>
<feature type="binding site" evidence="12">
    <location>
        <position position="378"/>
    </location>
    <ligand>
        <name>L-serine</name>
        <dbReference type="ChEBI" id="CHEBI:33384"/>
    </ligand>
</feature>
<dbReference type="SUPFAM" id="SSF46589">
    <property type="entry name" value="tRNA-binding arm"/>
    <property type="match status" value="1"/>
</dbReference>
<dbReference type="CDD" id="cd00770">
    <property type="entry name" value="SerRS_core"/>
    <property type="match status" value="1"/>
</dbReference>
<dbReference type="EMBL" id="KC811128">
    <property type="protein sequence ID" value="AGQ19285.1"/>
    <property type="molecule type" value="Genomic_DNA"/>
</dbReference>
<protein>
    <recommendedName>
        <fullName evidence="12">Serine--tRNA ligase</fullName>
        <ecNumber evidence="12">6.1.1.11</ecNumber>
    </recommendedName>
    <alternativeName>
        <fullName evidence="12">Seryl-tRNA synthetase</fullName>
        <shortName evidence="12">SerRS</shortName>
    </alternativeName>
    <alternativeName>
        <fullName evidence="12">Seryl-tRNA(Ser/Sec) synthetase</fullName>
    </alternativeName>
</protein>
<dbReference type="PIRSF" id="PIRSF001529">
    <property type="entry name" value="Ser-tRNA-synth_IIa"/>
    <property type="match status" value="1"/>
</dbReference>
<evidence type="ECO:0000256" key="4">
    <source>
        <dbReference type="ARBA" id="ARBA00022490"/>
    </source>
</evidence>
<evidence type="ECO:0000313" key="17">
    <source>
        <dbReference type="EMBL" id="AGQ19285.1"/>
    </source>
</evidence>
<dbReference type="PRINTS" id="PR00981">
    <property type="entry name" value="TRNASYNTHSER"/>
</dbReference>
<name>S5DQW5_9ACTN</name>
<feature type="site" description="Important for serine binding" evidence="13">
    <location>
        <position position="378"/>
    </location>
</feature>
<dbReference type="GO" id="GO:0004828">
    <property type="term" value="F:serine-tRNA ligase activity"/>
    <property type="evidence" value="ECO:0007669"/>
    <property type="project" value="UniProtKB-UniRule"/>
</dbReference>
<dbReference type="Gene3D" id="3.30.930.10">
    <property type="entry name" value="Bira Bifunctional Protein, Domain 2"/>
    <property type="match status" value="1"/>
</dbReference>
<dbReference type="InterPro" id="IPR045864">
    <property type="entry name" value="aa-tRNA-synth_II/BPL/LPL"/>
</dbReference>
<dbReference type="AlphaFoldDB" id="S5DQW5"/>
<feature type="binding site" evidence="12 13">
    <location>
        <position position="280"/>
    </location>
    <ligand>
        <name>L-serine</name>
        <dbReference type="ChEBI" id="CHEBI:33384"/>
    </ligand>
</feature>
<dbReference type="InterPro" id="IPR010978">
    <property type="entry name" value="tRNA-bd_arm"/>
</dbReference>
<keyword evidence="8 12" id="KW-0648">Protein biosynthesis</keyword>
<feature type="binding site" evidence="12">
    <location>
        <position position="273"/>
    </location>
    <ligand>
        <name>ATP</name>
        <dbReference type="ChEBI" id="CHEBI:30616"/>
    </ligand>
</feature>
<comment type="function">
    <text evidence="12">Catalyzes the attachment of serine to tRNA(Ser). Is also able to aminoacylate tRNA(Sec) with serine, to form the misacylated tRNA L-seryl-tRNA(Sec), which will be further converted into selenocysteinyl-tRNA(Sec).</text>
</comment>
<dbReference type="EC" id="6.1.1.11" evidence="12"/>
<dbReference type="GO" id="GO:0005524">
    <property type="term" value="F:ATP binding"/>
    <property type="evidence" value="ECO:0007669"/>
    <property type="project" value="UniProtKB-UniRule"/>
</dbReference>
<evidence type="ECO:0000256" key="8">
    <source>
        <dbReference type="ARBA" id="ARBA00022917"/>
    </source>
</evidence>
<dbReference type="InterPro" id="IPR042103">
    <property type="entry name" value="SerRS_1_N_sf"/>
</dbReference>
<comment type="pathway">
    <text evidence="2 12">Aminoacyl-tRNA biosynthesis; selenocysteinyl-tRNA(Sec) biosynthesis; L-seryl-tRNA(Sec) from L-serine and tRNA(Sec): step 1/1.</text>
</comment>
<evidence type="ECO:0000256" key="10">
    <source>
        <dbReference type="ARBA" id="ARBA00047929"/>
    </source>
</evidence>
<dbReference type="GO" id="GO:0005737">
    <property type="term" value="C:cytoplasm"/>
    <property type="evidence" value="ECO:0007669"/>
    <property type="project" value="UniProtKB-SubCell"/>
</dbReference>
<feature type="coiled-coil region" evidence="15">
    <location>
        <begin position="66"/>
        <end position="93"/>
    </location>
</feature>
<dbReference type="GO" id="GO:0016260">
    <property type="term" value="P:selenocysteine biosynthetic process"/>
    <property type="evidence" value="ECO:0007669"/>
    <property type="project" value="UniProtKB-UniRule"/>
</dbReference>
<dbReference type="Gene3D" id="1.10.287.40">
    <property type="entry name" value="Serine-tRNA synthetase, tRNA binding domain"/>
    <property type="match status" value="1"/>
</dbReference>
<comment type="subunit">
    <text evidence="12">Homodimer. The tRNA molecule binds across the dimer.</text>
</comment>
<dbReference type="HAMAP" id="MF_00176">
    <property type="entry name" value="Ser_tRNA_synth_type1"/>
    <property type="match status" value="1"/>
</dbReference>
<dbReference type="PANTHER" id="PTHR43697">
    <property type="entry name" value="SERYL-TRNA SYNTHETASE"/>
    <property type="match status" value="1"/>
</dbReference>
<keyword evidence="7 12" id="KW-0067">ATP-binding</keyword>
<evidence type="ECO:0000256" key="15">
    <source>
        <dbReference type="SAM" id="Coils"/>
    </source>
</evidence>
<dbReference type="Pfam" id="PF00587">
    <property type="entry name" value="tRNA-synt_2b"/>
    <property type="match status" value="1"/>
</dbReference>